<dbReference type="EMBL" id="LIHL02000008">
    <property type="protein sequence ID" value="KAF5463375.1"/>
    <property type="molecule type" value="Genomic_DNA"/>
</dbReference>
<name>A0A834CLS5_JUGRE</name>
<evidence type="ECO:0000313" key="11">
    <source>
        <dbReference type="Proteomes" id="UP000619265"/>
    </source>
</evidence>
<evidence type="ECO:0000256" key="3">
    <source>
        <dbReference type="ARBA" id="ARBA00022448"/>
    </source>
</evidence>
<dbReference type="GO" id="GO:0051119">
    <property type="term" value="F:sugar transmembrane transporter activity"/>
    <property type="evidence" value="ECO:0007669"/>
    <property type="project" value="InterPro"/>
</dbReference>
<organism evidence="10 11">
    <name type="scientific">Juglans regia</name>
    <name type="common">English walnut</name>
    <dbReference type="NCBI Taxonomy" id="51240"/>
    <lineage>
        <taxon>Eukaryota</taxon>
        <taxon>Viridiplantae</taxon>
        <taxon>Streptophyta</taxon>
        <taxon>Embryophyta</taxon>
        <taxon>Tracheophyta</taxon>
        <taxon>Spermatophyta</taxon>
        <taxon>Magnoliopsida</taxon>
        <taxon>eudicotyledons</taxon>
        <taxon>Gunneridae</taxon>
        <taxon>Pentapetalae</taxon>
        <taxon>rosids</taxon>
        <taxon>fabids</taxon>
        <taxon>Fagales</taxon>
        <taxon>Juglandaceae</taxon>
        <taxon>Juglans</taxon>
    </lineage>
</organism>
<feature type="transmembrane region" description="Helical" evidence="9">
    <location>
        <begin position="126"/>
        <end position="149"/>
    </location>
</feature>
<dbReference type="InterPro" id="IPR047664">
    <property type="entry name" value="SWEET"/>
</dbReference>
<sequence length="154" mass="16632">MVTPSFIVGIIGNVISILVFTSPIKTFRQVVKRKSTENYKGIPYVTTLLSTSLWTFYGLLNPNGLLVITVNGAGAIFQAIYVILFLVYAPMDKKVQTGTLVAIFNVGFLGLVIAVTLLAMHGSLRLTFVGILCVVLTIGMYAAPLSAMVNSQEQ</sequence>
<evidence type="ECO:0000256" key="9">
    <source>
        <dbReference type="SAM" id="Phobius"/>
    </source>
</evidence>
<dbReference type="FunFam" id="1.20.1280.290:FF:000001">
    <property type="entry name" value="Bidirectional sugar transporter SWEET"/>
    <property type="match status" value="1"/>
</dbReference>
<dbReference type="PANTHER" id="PTHR10791:SF142">
    <property type="entry name" value="BIDIRECTIONAL SUGAR TRANSPORTER SWEET16"/>
    <property type="match status" value="1"/>
</dbReference>
<dbReference type="Gene3D" id="1.20.1280.290">
    <property type="match status" value="1"/>
</dbReference>
<feature type="transmembrane region" description="Helical" evidence="9">
    <location>
        <begin position="6"/>
        <end position="27"/>
    </location>
</feature>
<dbReference type="GO" id="GO:0012505">
    <property type="term" value="C:endomembrane system"/>
    <property type="evidence" value="ECO:0007669"/>
    <property type="project" value="UniProtKB-SubCell"/>
</dbReference>
<evidence type="ECO:0000313" key="10">
    <source>
        <dbReference type="EMBL" id="KAF5463375.1"/>
    </source>
</evidence>
<dbReference type="Proteomes" id="UP000619265">
    <property type="component" value="Unassembled WGS sequence"/>
</dbReference>
<evidence type="ECO:0000256" key="7">
    <source>
        <dbReference type="ARBA" id="ARBA00022989"/>
    </source>
</evidence>
<dbReference type="Gramene" id="Jr08_20980_p1">
    <property type="protein sequence ID" value="cds.Jr08_20980_p1"/>
    <property type="gene ID" value="Jr08_20980"/>
</dbReference>
<accession>A0A834CLS5</accession>
<dbReference type="PANTHER" id="PTHR10791">
    <property type="entry name" value="RAG1-ACTIVATING PROTEIN 1"/>
    <property type="match status" value="1"/>
</dbReference>
<evidence type="ECO:0000256" key="4">
    <source>
        <dbReference type="ARBA" id="ARBA00022597"/>
    </source>
</evidence>
<evidence type="ECO:0000256" key="5">
    <source>
        <dbReference type="ARBA" id="ARBA00022692"/>
    </source>
</evidence>
<proteinExistence type="inferred from homology"/>
<gene>
    <name evidence="10" type="ORF">F2P56_019294</name>
</gene>
<evidence type="ECO:0000256" key="8">
    <source>
        <dbReference type="ARBA" id="ARBA00023136"/>
    </source>
</evidence>
<keyword evidence="8 9" id="KW-0472">Membrane</keyword>
<evidence type="ECO:0000256" key="1">
    <source>
        <dbReference type="ARBA" id="ARBA00004127"/>
    </source>
</evidence>
<keyword evidence="7 9" id="KW-1133">Transmembrane helix</keyword>
<feature type="transmembrane region" description="Helical" evidence="9">
    <location>
        <begin position="100"/>
        <end position="120"/>
    </location>
</feature>
<dbReference type="GO" id="GO:0016020">
    <property type="term" value="C:membrane"/>
    <property type="evidence" value="ECO:0007669"/>
    <property type="project" value="InterPro"/>
</dbReference>
<keyword evidence="4" id="KW-0762">Sugar transport</keyword>
<keyword evidence="3" id="KW-0813">Transport</keyword>
<dbReference type="AlphaFoldDB" id="A0A834CLS5"/>
<dbReference type="InterPro" id="IPR004316">
    <property type="entry name" value="SWEET_rpt"/>
</dbReference>
<evidence type="ECO:0000256" key="2">
    <source>
        <dbReference type="ARBA" id="ARBA00007809"/>
    </source>
</evidence>
<keyword evidence="6" id="KW-0677">Repeat</keyword>
<reference evidence="10" key="1">
    <citation type="submission" date="2015-10" db="EMBL/GenBank/DDBJ databases">
        <authorList>
            <person name="Martinez-Garcia P.J."/>
            <person name="Crepeau M.W."/>
            <person name="Puiu D."/>
            <person name="Gonzalez-Ibeas D."/>
            <person name="Whalen J."/>
            <person name="Stevens K."/>
            <person name="Paul R."/>
            <person name="Butterfield T."/>
            <person name="Britton M."/>
            <person name="Reagan R."/>
            <person name="Chakraborty S."/>
            <person name="Walawage S.L."/>
            <person name="Vasquez-Gross H.A."/>
            <person name="Cardeno C."/>
            <person name="Famula R."/>
            <person name="Pratt K."/>
            <person name="Kuruganti S."/>
            <person name="Aradhya M.K."/>
            <person name="Leslie C.A."/>
            <person name="Dandekar A.M."/>
            <person name="Salzberg S.L."/>
            <person name="Wegrzyn J.L."/>
            <person name="Langley C.H."/>
            <person name="Neale D.B."/>
        </authorList>
    </citation>
    <scope>NUCLEOTIDE SEQUENCE</scope>
    <source>
        <tissue evidence="10">Leaves</tissue>
    </source>
</reference>
<dbReference type="Pfam" id="PF03083">
    <property type="entry name" value="MtN3_slv"/>
    <property type="match status" value="1"/>
</dbReference>
<comment type="subcellular location">
    <subcellularLocation>
        <location evidence="1">Endomembrane system</location>
        <topology evidence="1">Multi-pass membrane protein</topology>
    </subcellularLocation>
</comment>
<evidence type="ECO:0000256" key="6">
    <source>
        <dbReference type="ARBA" id="ARBA00022737"/>
    </source>
</evidence>
<feature type="transmembrane region" description="Helical" evidence="9">
    <location>
        <begin position="65"/>
        <end position="88"/>
    </location>
</feature>
<comment type="caution">
    <text evidence="10">The sequence shown here is derived from an EMBL/GenBank/DDBJ whole genome shotgun (WGS) entry which is preliminary data.</text>
</comment>
<keyword evidence="5 9" id="KW-0812">Transmembrane</keyword>
<protein>
    <submittedName>
        <fullName evidence="10">Uncharacterized protein</fullName>
    </submittedName>
</protein>
<comment type="similarity">
    <text evidence="2">Belongs to the SWEET sugar transporter family.</text>
</comment>
<feature type="transmembrane region" description="Helical" evidence="9">
    <location>
        <begin position="39"/>
        <end position="59"/>
    </location>
</feature>
<reference evidence="10" key="2">
    <citation type="submission" date="2020-03" db="EMBL/GenBank/DDBJ databases">
        <title>Walnut 2.0.</title>
        <authorList>
            <person name="Marrano A."/>
            <person name="Britton M."/>
            <person name="Zimin A.V."/>
            <person name="Zaini P.A."/>
            <person name="Workman R."/>
            <person name="Puiu D."/>
            <person name="Bianco L."/>
            <person name="Allen B.J."/>
            <person name="Troggio M."/>
            <person name="Leslie C.A."/>
            <person name="Timp W."/>
            <person name="Dendekar A."/>
            <person name="Salzberg S.L."/>
            <person name="Neale D.B."/>
        </authorList>
    </citation>
    <scope>NUCLEOTIDE SEQUENCE</scope>
    <source>
        <tissue evidence="10">Leaves</tissue>
    </source>
</reference>